<accession>A0A8H5PBV9</accession>
<feature type="coiled-coil region" evidence="2">
    <location>
        <begin position="752"/>
        <end position="779"/>
    </location>
</feature>
<dbReference type="GO" id="GO:0008270">
    <property type="term" value="F:zinc ion binding"/>
    <property type="evidence" value="ECO:0007669"/>
    <property type="project" value="InterPro"/>
</dbReference>
<evidence type="ECO:0000313" key="5">
    <source>
        <dbReference type="Proteomes" id="UP000544095"/>
    </source>
</evidence>
<dbReference type="PANTHER" id="PTHR45033">
    <property type="match status" value="1"/>
</dbReference>
<dbReference type="Pfam" id="PF00172">
    <property type="entry name" value="Zn_clus"/>
    <property type="match status" value="1"/>
</dbReference>
<evidence type="ECO:0000313" key="4">
    <source>
        <dbReference type="EMBL" id="KAF5593744.1"/>
    </source>
</evidence>
<keyword evidence="1" id="KW-0539">Nucleus</keyword>
<dbReference type="CDD" id="cd08276">
    <property type="entry name" value="MDR7"/>
    <property type="match status" value="1"/>
</dbReference>
<evidence type="ECO:0000256" key="1">
    <source>
        <dbReference type="ARBA" id="ARBA00023242"/>
    </source>
</evidence>
<dbReference type="PROSITE" id="PS50048">
    <property type="entry name" value="ZN2_CY6_FUNGAL_2"/>
    <property type="match status" value="1"/>
</dbReference>
<dbReference type="SUPFAM" id="SSF51735">
    <property type="entry name" value="NAD(P)-binding Rossmann-fold domains"/>
    <property type="match status" value="1"/>
</dbReference>
<sequence>MSLVGLTRYEVKACKACQSSKRKCTKQQPKCRRCDLRGLDCLYEPLPNTFVYQATQNCVGQASSSAALPEPQLLQSGQDDSWSELVDIRVDSHMDYHNTPATISLEDLKVAWFLDQESWRAVPIEESNRAHLTTDMIRGLLYQTRDWLGDWTRSGSNVFVHHELYRSSLPDCISDAFTALSSYLSRTLETSEMVLRIAEQKAERLLVSEGDKNTSGDILNSLSRVQALLVYCTIRLLDGDLRQRHKAERHLQTLHDWTKEMMNDALEATNNGDMIVKNHLTNVSPQYFTLPLLLGQFSPEQLLWHSWVLSESVRRTWCVSMGLQSGYELLKTESGLCYGTLPITTRKGLWEARSAFAWTKMCAESNIGFMCRNDHGKVMADMEPGDVDEFALCMMELDIGPDGMARWRSESSGSATLRWLSQQQTLTTALMARQWILNDQQGFEKSLKYETNVPITSREELGPRDVLVKLHAASLNYRDLVIAASAQFGPIAPPMVPLCDGSGSVEAVGSSVKDYKFGDRVITFPAPDVAVERGNNADVNMSDVPAMLGLGTKGTLRTHGVFSEGALVHAPESLDWLQAATLPVTWITAWNALSELGKDQIGPHTWILVQGTGGVSVATLQLASSFGLTVVATTSSQDKAEKLKKLGATHVVNYRENATGWGKEARSLTPNGVGFDMVVDIGGNETLKQSLEAVRPYGSIQVVGAVAQDTEVVPMMGALMFTCTIRGFLMGSKNQYKDLVRYIDEKKLKPVYDDTVFELADAKEAYRKLKEQKHFAKVVIRIDHD</sequence>
<protein>
    <submittedName>
        <fullName evidence="4">Alcohol dehydrogenase</fullName>
    </submittedName>
</protein>
<dbReference type="PANTHER" id="PTHR45033:SF2">
    <property type="entry name" value="ZINC-TYPE ALCOHOL DEHYDROGENASE-LIKE PROTEIN C1773.06C"/>
    <property type="match status" value="1"/>
</dbReference>
<dbReference type="InterPro" id="IPR013154">
    <property type="entry name" value="ADH-like_N"/>
</dbReference>
<evidence type="ECO:0000259" key="3">
    <source>
        <dbReference type="PROSITE" id="PS50048"/>
    </source>
</evidence>
<dbReference type="SMART" id="SM00829">
    <property type="entry name" value="PKS_ER"/>
    <property type="match status" value="1"/>
</dbReference>
<dbReference type="GO" id="GO:0016491">
    <property type="term" value="F:oxidoreductase activity"/>
    <property type="evidence" value="ECO:0007669"/>
    <property type="project" value="InterPro"/>
</dbReference>
<proteinExistence type="predicted"/>
<dbReference type="GO" id="GO:0000981">
    <property type="term" value="F:DNA-binding transcription factor activity, RNA polymerase II-specific"/>
    <property type="evidence" value="ECO:0007669"/>
    <property type="project" value="InterPro"/>
</dbReference>
<dbReference type="InterPro" id="IPR036291">
    <property type="entry name" value="NAD(P)-bd_dom_sf"/>
</dbReference>
<dbReference type="SMART" id="SM00066">
    <property type="entry name" value="GAL4"/>
    <property type="match status" value="1"/>
</dbReference>
<dbReference type="InterPro" id="IPR036864">
    <property type="entry name" value="Zn2-C6_fun-type_DNA-bd_sf"/>
</dbReference>
<dbReference type="InterPro" id="IPR001138">
    <property type="entry name" value="Zn2Cys6_DnaBD"/>
</dbReference>
<dbReference type="Gene3D" id="3.40.50.720">
    <property type="entry name" value="NAD(P)-binding Rossmann-like Domain"/>
    <property type="match status" value="1"/>
</dbReference>
<dbReference type="Gene3D" id="4.10.240.10">
    <property type="entry name" value="Zn(2)-C6 fungal-type DNA-binding domain"/>
    <property type="match status" value="1"/>
</dbReference>
<keyword evidence="5" id="KW-1185">Reference proteome</keyword>
<dbReference type="Pfam" id="PF08240">
    <property type="entry name" value="ADH_N"/>
    <property type="match status" value="1"/>
</dbReference>
<dbReference type="InterPro" id="IPR020843">
    <property type="entry name" value="ER"/>
</dbReference>
<dbReference type="SUPFAM" id="SSF50129">
    <property type="entry name" value="GroES-like"/>
    <property type="match status" value="1"/>
</dbReference>
<dbReference type="InterPro" id="IPR052711">
    <property type="entry name" value="Zinc_ADH-like"/>
</dbReference>
<keyword evidence="2" id="KW-0175">Coiled coil</keyword>
<dbReference type="Proteomes" id="UP000544095">
    <property type="component" value="Unassembled WGS sequence"/>
</dbReference>
<gene>
    <name evidence="4" type="ORF">FPANT_5054</name>
</gene>
<comment type="caution">
    <text evidence="4">The sequence shown here is derived from an EMBL/GenBank/DDBJ whole genome shotgun (WGS) entry which is preliminary data.</text>
</comment>
<dbReference type="SUPFAM" id="SSF57701">
    <property type="entry name" value="Zn2/Cys6 DNA-binding domain"/>
    <property type="match status" value="1"/>
</dbReference>
<name>A0A8H5PBV9_9HYPO</name>
<feature type="domain" description="Zn(2)-C6 fungal-type" evidence="3">
    <location>
        <begin position="13"/>
        <end position="43"/>
    </location>
</feature>
<dbReference type="InterPro" id="IPR013149">
    <property type="entry name" value="ADH-like_C"/>
</dbReference>
<dbReference type="InterPro" id="IPR011032">
    <property type="entry name" value="GroES-like_sf"/>
</dbReference>
<reference evidence="4 5" key="1">
    <citation type="submission" date="2020-05" db="EMBL/GenBank/DDBJ databases">
        <title>Identification and distribution of gene clusters putatively required for synthesis of sphingolipid metabolism inhibitors in phylogenetically diverse species of the filamentous fungus Fusarium.</title>
        <authorList>
            <person name="Kim H.-S."/>
            <person name="Busman M."/>
            <person name="Brown D.W."/>
            <person name="Divon H."/>
            <person name="Uhlig S."/>
            <person name="Proctor R.H."/>
        </authorList>
    </citation>
    <scope>NUCLEOTIDE SEQUENCE [LARGE SCALE GENOMIC DNA]</scope>
    <source>
        <strain evidence="4 5">NRRL 25211</strain>
    </source>
</reference>
<organism evidence="4 5">
    <name type="scientific">Fusarium pseudoanthophilum</name>
    <dbReference type="NCBI Taxonomy" id="48495"/>
    <lineage>
        <taxon>Eukaryota</taxon>
        <taxon>Fungi</taxon>
        <taxon>Dikarya</taxon>
        <taxon>Ascomycota</taxon>
        <taxon>Pezizomycotina</taxon>
        <taxon>Sordariomycetes</taxon>
        <taxon>Hypocreomycetidae</taxon>
        <taxon>Hypocreales</taxon>
        <taxon>Nectriaceae</taxon>
        <taxon>Fusarium</taxon>
        <taxon>Fusarium fujikuroi species complex</taxon>
    </lineage>
</organism>
<evidence type="ECO:0000256" key="2">
    <source>
        <dbReference type="SAM" id="Coils"/>
    </source>
</evidence>
<dbReference type="AlphaFoldDB" id="A0A8H5PBV9"/>
<dbReference type="Gene3D" id="3.90.180.10">
    <property type="entry name" value="Medium-chain alcohol dehydrogenases, catalytic domain"/>
    <property type="match status" value="1"/>
</dbReference>
<dbReference type="EMBL" id="JAAOAR010000234">
    <property type="protein sequence ID" value="KAF5593744.1"/>
    <property type="molecule type" value="Genomic_DNA"/>
</dbReference>
<dbReference type="Pfam" id="PF00107">
    <property type="entry name" value="ADH_zinc_N"/>
    <property type="match status" value="1"/>
</dbReference>
<dbReference type="CDD" id="cd00067">
    <property type="entry name" value="GAL4"/>
    <property type="match status" value="1"/>
</dbReference>